<dbReference type="SUPFAM" id="SSF50978">
    <property type="entry name" value="WD40 repeat-like"/>
    <property type="match status" value="1"/>
</dbReference>
<dbReference type="SMART" id="SM00320">
    <property type="entry name" value="WD40"/>
    <property type="match status" value="5"/>
</dbReference>
<dbReference type="PANTHER" id="PTHR44675">
    <property type="entry name" value="PAK1 INTERACTING PROTEIN 1"/>
    <property type="match status" value="1"/>
</dbReference>
<evidence type="ECO:0000313" key="7">
    <source>
        <dbReference type="Proteomes" id="UP000507470"/>
    </source>
</evidence>
<dbReference type="OrthoDB" id="308449at2759"/>
<organism evidence="6 7">
    <name type="scientific">Mytilus coruscus</name>
    <name type="common">Sea mussel</name>
    <dbReference type="NCBI Taxonomy" id="42192"/>
    <lineage>
        <taxon>Eukaryota</taxon>
        <taxon>Metazoa</taxon>
        <taxon>Spiralia</taxon>
        <taxon>Lophotrochozoa</taxon>
        <taxon>Mollusca</taxon>
        <taxon>Bivalvia</taxon>
        <taxon>Autobranchia</taxon>
        <taxon>Pteriomorphia</taxon>
        <taxon>Mytilida</taxon>
        <taxon>Mytiloidea</taxon>
        <taxon>Mytilidae</taxon>
        <taxon>Mytilinae</taxon>
        <taxon>Mytilus</taxon>
    </lineage>
</organism>
<dbReference type="EMBL" id="CACVKT020005974">
    <property type="protein sequence ID" value="CAC5399226.1"/>
    <property type="molecule type" value="Genomic_DNA"/>
</dbReference>
<dbReference type="AlphaFoldDB" id="A0A6J8CUN7"/>
<dbReference type="InterPro" id="IPR019775">
    <property type="entry name" value="WD40_repeat_CS"/>
</dbReference>
<dbReference type="InterPro" id="IPR015943">
    <property type="entry name" value="WD40/YVTN_repeat-like_dom_sf"/>
</dbReference>
<dbReference type="PROSITE" id="PS50294">
    <property type="entry name" value="WD_REPEATS_REGION"/>
    <property type="match status" value="1"/>
</dbReference>
<proteinExistence type="predicted"/>
<gene>
    <name evidence="6" type="ORF">MCOR_33506</name>
</gene>
<feature type="repeat" description="WD" evidence="4">
    <location>
        <begin position="114"/>
        <end position="155"/>
    </location>
</feature>
<sequence length="404" mass="45416">MEVVVGTYEEVLLGYRLVRLGEKWQFELSFTDNSHTGCIKSIAVSTKGILASGGTDENIKLFNLKKRSDLGSLVHHSGSVLGVKFYKGNHMFTVSEDGSVVIWKHYTWECLKTLRGHKSGVNSISVHPSGKLALTVSKDKTLKTWNLITGKCAYTTNLKSVADLVLWSTDGTYYAVVFQTKIDIYKVETATVHCTVTTEKRPNDVAFLSDTILVYGCEGGTVNFHDITNNQQLHQIDTETNRIRGITLFTDDELCQCLITASSDGYLKLYQIQQNEDSISTTLLTEHDSKFRLTCISVYLPKTSTANTDNKAVTEDVTEEVESKEDNSDQETLKTETPKKTKKTDKRKNLQKKNAEKEFVTVDSDLILKQDNTQSKAVPYDNCGELEKEKKKYIDWLLENEVNG</sequence>
<evidence type="ECO:0000256" key="2">
    <source>
        <dbReference type="ARBA" id="ARBA00022737"/>
    </source>
</evidence>
<keyword evidence="2" id="KW-0677">Repeat</keyword>
<dbReference type="Gene3D" id="2.130.10.10">
    <property type="entry name" value="YVTN repeat-like/Quinoprotein amine dehydrogenase"/>
    <property type="match status" value="2"/>
</dbReference>
<dbReference type="PROSITE" id="PS50082">
    <property type="entry name" value="WD_REPEATS_2"/>
    <property type="match status" value="2"/>
</dbReference>
<evidence type="ECO:0000256" key="5">
    <source>
        <dbReference type="SAM" id="MobiDB-lite"/>
    </source>
</evidence>
<dbReference type="InterPro" id="IPR001680">
    <property type="entry name" value="WD40_rpt"/>
</dbReference>
<evidence type="ECO:0000256" key="4">
    <source>
        <dbReference type="PROSITE-ProRule" id="PRU00221"/>
    </source>
</evidence>
<keyword evidence="7" id="KW-1185">Reference proteome</keyword>
<dbReference type="InterPro" id="IPR036322">
    <property type="entry name" value="WD40_repeat_dom_sf"/>
</dbReference>
<evidence type="ECO:0000313" key="6">
    <source>
        <dbReference type="EMBL" id="CAC5399226.1"/>
    </source>
</evidence>
<dbReference type="InterPro" id="IPR051959">
    <property type="entry name" value="PAK1-Kinase_Regulator"/>
</dbReference>
<name>A0A6J8CUN7_MYTCO</name>
<evidence type="ECO:0000256" key="1">
    <source>
        <dbReference type="ARBA" id="ARBA00022574"/>
    </source>
</evidence>
<dbReference type="PROSITE" id="PS00678">
    <property type="entry name" value="WD_REPEATS_1"/>
    <property type="match status" value="1"/>
</dbReference>
<accession>A0A6J8CUN7</accession>
<dbReference type="Pfam" id="PF00400">
    <property type="entry name" value="WD40"/>
    <property type="match status" value="2"/>
</dbReference>
<feature type="region of interest" description="Disordered" evidence="5">
    <location>
        <begin position="318"/>
        <end position="354"/>
    </location>
</feature>
<feature type="compositionally biased region" description="Basic residues" evidence="5">
    <location>
        <begin position="340"/>
        <end position="351"/>
    </location>
</feature>
<dbReference type="PANTHER" id="PTHR44675:SF1">
    <property type="entry name" value="P21-ACTIVATED PROTEIN KINASE-INTERACTING PROTEIN 1"/>
    <property type="match status" value="1"/>
</dbReference>
<protein>
    <submittedName>
        <fullName evidence="6">MAK11</fullName>
    </submittedName>
</protein>
<feature type="compositionally biased region" description="Basic and acidic residues" evidence="5">
    <location>
        <begin position="324"/>
        <end position="339"/>
    </location>
</feature>
<feature type="repeat" description="WD" evidence="4">
    <location>
        <begin position="73"/>
        <end position="113"/>
    </location>
</feature>
<reference evidence="6 7" key="1">
    <citation type="submission" date="2020-06" db="EMBL/GenBank/DDBJ databases">
        <authorList>
            <person name="Li R."/>
            <person name="Bekaert M."/>
        </authorList>
    </citation>
    <scope>NUCLEOTIDE SEQUENCE [LARGE SCALE GENOMIC DNA]</scope>
    <source>
        <strain evidence="7">wild</strain>
    </source>
</reference>
<keyword evidence="1 4" id="KW-0853">WD repeat</keyword>
<dbReference type="Proteomes" id="UP000507470">
    <property type="component" value="Unassembled WGS sequence"/>
</dbReference>
<evidence type="ECO:0000256" key="3">
    <source>
        <dbReference type="ARBA" id="ARBA00045213"/>
    </source>
</evidence>
<comment type="function">
    <text evidence="3">Negatively regulates the PAK1 kinase. PAK1 is a member of the PAK kinase family, which has been shown to play a positive role in the regulation of signaling pathways involving MAPK8 and RELA. PAK1 exists as an inactive homodimer, which is activated by binding of small GTPases such as CDC42 to an N-terminal regulatory domain. PAK1IP1 also binds to the N-terminus of PAK1, and inhibits the specific activation of PAK1 by CDC42. May be involved in ribosomal large subunit assembly.</text>
</comment>